<dbReference type="GO" id="GO:0005506">
    <property type="term" value="F:iron ion binding"/>
    <property type="evidence" value="ECO:0007669"/>
    <property type="project" value="InterPro"/>
</dbReference>
<keyword evidence="6" id="KW-0408">Iron</keyword>
<feature type="domain" description="Fe2OG dioxygenase" evidence="7">
    <location>
        <begin position="249"/>
        <end position="343"/>
    </location>
</feature>
<dbReference type="InterPro" id="IPR006620">
    <property type="entry name" value="Pro_4_hyd_alph"/>
</dbReference>
<accession>A0A512N234</accession>
<organism evidence="8 9">
    <name type="scientific">Reyranella soli</name>
    <dbReference type="NCBI Taxonomy" id="1230389"/>
    <lineage>
        <taxon>Bacteria</taxon>
        <taxon>Pseudomonadati</taxon>
        <taxon>Pseudomonadota</taxon>
        <taxon>Alphaproteobacteria</taxon>
        <taxon>Hyphomicrobiales</taxon>
        <taxon>Reyranellaceae</taxon>
        <taxon>Reyranella</taxon>
    </lineage>
</organism>
<evidence type="ECO:0000256" key="4">
    <source>
        <dbReference type="ARBA" id="ARBA00022964"/>
    </source>
</evidence>
<gene>
    <name evidence="8" type="ORF">RSO01_02210</name>
</gene>
<evidence type="ECO:0000256" key="1">
    <source>
        <dbReference type="ARBA" id="ARBA00001961"/>
    </source>
</evidence>
<dbReference type="SMART" id="SM00702">
    <property type="entry name" value="P4Hc"/>
    <property type="match status" value="1"/>
</dbReference>
<dbReference type="GO" id="GO:0051213">
    <property type="term" value="F:dioxygenase activity"/>
    <property type="evidence" value="ECO:0007669"/>
    <property type="project" value="UniProtKB-KW"/>
</dbReference>
<dbReference type="GO" id="GO:0016705">
    <property type="term" value="F:oxidoreductase activity, acting on paired donors, with incorporation or reduction of molecular oxygen"/>
    <property type="evidence" value="ECO:0007669"/>
    <property type="project" value="InterPro"/>
</dbReference>
<evidence type="ECO:0000256" key="2">
    <source>
        <dbReference type="ARBA" id="ARBA00022723"/>
    </source>
</evidence>
<reference evidence="8 9" key="1">
    <citation type="submission" date="2019-07" db="EMBL/GenBank/DDBJ databases">
        <title>Whole genome shotgun sequence of Reyranella soli NBRC 108950.</title>
        <authorList>
            <person name="Hosoyama A."/>
            <person name="Uohara A."/>
            <person name="Ohji S."/>
            <person name="Ichikawa N."/>
        </authorList>
    </citation>
    <scope>NUCLEOTIDE SEQUENCE [LARGE SCALE GENOMIC DNA]</scope>
    <source>
        <strain evidence="8 9">NBRC 108950</strain>
    </source>
</reference>
<dbReference type="GO" id="GO:0031418">
    <property type="term" value="F:L-ascorbic acid binding"/>
    <property type="evidence" value="ECO:0007669"/>
    <property type="project" value="UniProtKB-KW"/>
</dbReference>
<dbReference type="EMBL" id="BKAJ01000004">
    <property type="protein sequence ID" value="GEP53055.1"/>
    <property type="molecule type" value="Genomic_DNA"/>
</dbReference>
<comment type="caution">
    <text evidence="8">The sequence shown here is derived from an EMBL/GenBank/DDBJ whole genome shotgun (WGS) entry which is preliminary data.</text>
</comment>
<evidence type="ECO:0000313" key="8">
    <source>
        <dbReference type="EMBL" id="GEP53055.1"/>
    </source>
</evidence>
<dbReference type="SUPFAM" id="SSF52833">
    <property type="entry name" value="Thioredoxin-like"/>
    <property type="match status" value="1"/>
</dbReference>
<dbReference type="InterPro" id="IPR036249">
    <property type="entry name" value="Thioredoxin-like_sf"/>
</dbReference>
<dbReference type="Proteomes" id="UP000321058">
    <property type="component" value="Unassembled WGS sequence"/>
</dbReference>
<evidence type="ECO:0000256" key="3">
    <source>
        <dbReference type="ARBA" id="ARBA00022896"/>
    </source>
</evidence>
<dbReference type="PROSITE" id="PS51471">
    <property type="entry name" value="FE2OG_OXY"/>
    <property type="match status" value="1"/>
</dbReference>
<keyword evidence="9" id="KW-1185">Reference proteome</keyword>
<keyword evidence="5" id="KW-0560">Oxidoreductase</keyword>
<dbReference type="Gene3D" id="3.40.30.10">
    <property type="entry name" value="Glutaredoxin"/>
    <property type="match status" value="1"/>
</dbReference>
<name>A0A512N234_9HYPH</name>
<keyword evidence="3" id="KW-0847">Vitamin C</keyword>
<dbReference type="OrthoDB" id="255432at2"/>
<evidence type="ECO:0000256" key="5">
    <source>
        <dbReference type="ARBA" id="ARBA00023002"/>
    </source>
</evidence>
<dbReference type="InterPro" id="IPR044862">
    <property type="entry name" value="Pro_4_hyd_alph_FE2OG_OXY"/>
</dbReference>
<dbReference type="Gene3D" id="2.60.120.620">
    <property type="entry name" value="q2cbj1_9rhob like domain"/>
    <property type="match status" value="1"/>
</dbReference>
<evidence type="ECO:0000256" key="6">
    <source>
        <dbReference type="ARBA" id="ARBA00023004"/>
    </source>
</evidence>
<dbReference type="Pfam" id="PF13640">
    <property type="entry name" value="2OG-FeII_Oxy_3"/>
    <property type="match status" value="1"/>
</dbReference>
<evidence type="ECO:0000313" key="9">
    <source>
        <dbReference type="Proteomes" id="UP000321058"/>
    </source>
</evidence>
<keyword evidence="4" id="KW-0223">Dioxygenase</keyword>
<sequence>MSRTPKQFERLPPLTLPSPDNAEFRLETCTGRNLILVFPGAPASPALEAFMTELRSVRSAFDDVLASLFYIVSSPDHVDAFAIAEEMPGIRYLMDYDRSAARSFGLLAKTDGPVAPRIFVLDRNYRLLQMLDFVERKPYLAPIVAGLRNLESYQAAQGSINHAPVLIMERIFEPALCRRLIDYYRLRGGHDSGFMTQRDGVTVGSIDHSFKRRQDCPIDDPILRDTAMHRVHDRLAPEIRRAFQFEATRIERHIVACYDAGVGGYFRPHRDNTTAGTAHRRFAVTINLNADYEGGDLRFPEFGDRLYRAPAGGAVVFSCTLLHEATAVTKGVRYAYLPFLYGAADAALRERNKDFVEARSGGRAPVR</sequence>
<protein>
    <recommendedName>
        <fullName evidence="7">Fe2OG dioxygenase domain-containing protein</fullName>
    </recommendedName>
</protein>
<dbReference type="AlphaFoldDB" id="A0A512N234"/>
<dbReference type="RefSeq" id="WP_147145295.1">
    <property type="nucleotide sequence ID" value="NZ_BKAJ01000004.1"/>
</dbReference>
<dbReference type="SUPFAM" id="SSF51197">
    <property type="entry name" value="Clavaminate synthase-like"/>
    <property type="match status" value="1"/>
</dbReference>
<dbReference type="InterPro" id="IPR005123">
    <property type="entry name" value="Oxoglu/Fe-dep_dioxygenase_dom"/>
</dbReference>
<proteinExistence type="predicted"/>
<evidence type="ECO:0000259" key="7">
    <source>
        <dbReference type="PROSITE" id="PS51471"/>
    </source>
</evidence>
<comment type="cofactor">
    <cofactor evidence="1">
        <name>L-ascorbate</name>
        <dbReference type="ChEBI" id="CHEBI:38290"/>
    </cofactor>
</comment>
<keyword evidence="2" id="KW-0479">Metal-binding</keyword>